<dbReference type="Gene3D" id="1.10.1380.10">
    <property type="entry name" value="Neutral endopeptidase , domain2"/>
    <property type="match status" value="1"/>
</dbReference>
<keyword evidence="6" id="KW-0378">Hydrolase</keyword>
<dbReference type="PANTHER" id="PTHR11733:SF237">
    <property type="entry name" value="NEPRILYSIN-LIKE 4"/>
    <property type="match status" value="1"/>
</dbReference>
<feature type="domain" description="Peptidase M13 N-terminal" evidence="10">
    <location>
        <begin position="12"/>
        <end position="170"/>
    </location>
</feature>
<dbReference type="PRINTS" id="PR00786">
    <property type="entry name" value="NEPRILYSIN"/>
</dbReference>
<evidence type="ECO:0000313" key="11">
    <source>
        <dbReference type="EMBL" id="EFN87346.1"/>
    </source>
</evidence>
<accession>E2BAD2</accession>
<keyword evidence="8" id="KW-0482">Metalloprotease</keyword>
<evidence type="ECO:0000256" key="1">
    <source>
        <dbReference type="ARBA" id="ARBA00001947"/>
    </source>
</evidence>
<dbReference type="InParanoid" id="E2BAD2"/>
<dbReference type="GO" id="GO:0004222">
    <property type="term" value="F:metalloendopeptidase activity"/>
    <property type="evidence" value="ECO:0007669"/>
    <property type="project" value="InterPro"/>
</dbReference>
<comment type="similarity">
    <text evidence="3">Belongs to the peptidase M13 family.</text>
</comment>
<reference evidence="11 12" key="1">
    <citation type="journal article" date="2010" name="Science">
        <title>Genomic comparison of the ants Camponotus floridanus and Harpegnathos saltator.</title>
        <authorList>
            <person name="Bonasio R."/>
            <person name="Zhang G."/>
            <person name="Ye C."/>
            <person name="Mutti N.S."/>
            <person name="Fang X."/>
            <person name="Qin N."/>
            <person name="Donahue G."/>
            <person name="Yang P."/>
            <person name="Li Q."/>
            <person name="Li C."/>
            <person name="Zhang P."/>
            <person name="Huang Z."/>
            <person name="Berger S.L."/>
            <person name="Reinberg D."/>
            <person name="Wang J."/>
            <person name="Liebig J."/>
        </authorList>
    </citation>
    <scope>NUCLEOTIDE SEQUENCE [LARGE SCALE GENOMIC DNA]</scope>
    <source>
        <strain evidence="11 12">R22 G/1</strain>
    </source>
</reference>
<dbReference type="InterPro" id="IPR018497">
    <property type="entry name" value="Peptidase_M13_C"/>
</dbReference>
<dbReference type="InterPro" id="IPR042089">
    <property type="entry name" value="Peptidase_M13_dom_2"/>
</dbReference>
<dbReference type="PANTHER" id="PTHR11733">
    <property type="entry name" value="ZINC METALLOPROTEASE FAMILY M13 NEPRILYSIN-RELATED"/>
    <property type="match status" value="1"/>
</dbReference>
<proteinExistence type="inferred from homology"/>
<dbReference type="PROSITE" id="PS51885">
    <property type="entry name" value="NEPRILYSIN"/>
    <property type="match status" value="1"/>
</dbReference>
<dbReference type="GO" id="GO:0046872">
    <property type="term" value="F:metal ion binding"/>
    <property type="evidence" value="ECO:0007669"/>
    <property type="project" value="UniProtKB-KW"/>
</dbReference>
<dbReference type="Gene3D" id="3.40.390.10">
    <property type="entry name" value="Collagenase (Catalytic Domain)"/>
    <property type="match status" value="1"/>
</dbReference>
<dbReference type="Pfam" id="PF05649">
    <property type="entry name" value="Peptidase_M13_N"/>
    <property type="match status" value="2"/>
</dbReference>
<evidence type="ECO:0000256" key="4">
    <source>
        <dbReference type="ARBA" id="ARBA00022670"/>
    </source>
</evidence>
<evidence type="ECO:0000256" key="2">
    <source>
        <dbReference type="ARBA" id="ARBA00004401"/>
    </source>
</evidence>
<feature type="domain" description="Peptidase M13 C-terminal" evidence="9">
    <location>
        <begin position="428"/>
        <end position="636"/>
    </location>
</feature>
<name>E2BAD2_HARSA</name>
<keyword evidence="12" id="KW-1185">Reference proteome</keyword>
<dbReference type="GO" id="GO:0005886">
    <property type="term" value="C:plasma membrane"/>
    <property type="evidence" value="ECO:0007669"/>
    <property type="project" value="UniProtKB-SubCell"/>
</dbReference>
<protein>
    <submittedName>
        <fullName evidence="11">Endothelin-converting enzyme 1</fullName>
    </submittedName>
</protein>
<evidence type="ECO:0000256" key="5">
    <source>
        <dbReference type="ARBA" id="ARBA00022723"/>
    </source>
</evidence>
<dbReference type="CDD" id="cd08662">
    <property type="entry name" value="M13"/>
    <property type="match status" value="1"/>
</dbReference>
<keyword evidence="7" id="KW-0862">Zinc</keyword>
<dbReference type="SUPFAM" id="SSF55486">
    <property type="entry name" value="Metalloproteases ('zincins'), catalytic domain"/>
    <property type="match status" value="1"/>
</dbReference>
<keyword evidence="5" id="KW-0479">Metal-binding</keyword>
<dbReference type="OrthoDB" id="6475849at2759"/>
<sequence>MIQRGIDYSSDPCDNFYNYGCGSWAANNPMPPSALTWDTDELYVMKIDRRLKGTWLGNAYRNVQLVLNILEILEERSKYDELPPVQKLKQYYRSCMDEDAIEKEGLAPVMTMLDATGGWPIIMEKADTNMENFTWQDIDNAYIQLFTLSSFFEINYEPDDEDSNRNILTIIRKSYEDVFKGLETNHTKMTISELQEYYDLAETENTTSKINWLQTVQSIYNNVNVSINASEPMIVYNKELLYELAYLLDETSPRILVNFIQWNIVRQLVPFLTKDIRDIDFKSTHEDYNVTEQEPRWKRCIEEIPLQDALSYLYIKKYNTTHNIKAATEMVEEMKTELKKHTLHSKWMDNNTKEFIISKIDNLIQLIGYPEWYNNQTALIKRYEGLQIGQNYFKNILTVVIYEIRRFLKEFREPVDKYEWLSSPLVKNSFYDTSINAINIPLSEIQDPYFTPGMPLAFDYGSVGMIIGHELTHSFDNTGIQRDKFGNKYSQHSKKMNEAYEEKLECFVDQYNNFTMITTDGHEQINGLLTRNENVADNIGLEIAFATFKRLLLTAGPQPKLPGLTNLTDEQLFFLSYVNAWCETSRDFYEGDHINNDVHASSRFRTVGSAANMVSFSKAFNCSVNSPMNRKSKCNLWK</sequence>
<evidence type="ECO:0000259" key="10">
    <source>
        <dbReference type="Pfam" id="PF05649"/>
    </source>
</evidence>
<dbReference type="AlphaFoldDB" id="E2BAD2"/>
<dbReference type="InterPro" id="IPR024079">
    <property type="entry name" value="MetalloPept_cat_dom_sf"/>
</dbReference>
<dbReference type="EMBL" id="GL446702">
    <property type="protein sequence ID" value="EFN87346.1"/>
    <property type="molecule type" value="Genomic_DNA"/>
</dbReference>
<dbReference type="InterPro" id="IPR008753">
    <property type="entry name" value="Peptidase_M13_N"/>
</dbReference>
<evidence type="ECO:0000256" key="6">
    <source>
        <dbReference type="ARBA" id="ARBA00022801"/>
    </source>
</evidence>
<dbReference type="GO" id="GO:0016485">
    <property type="term" value="P:protein processing"/>
    <property type="evidence" value="ECO:0007669"/>
    <property type="project" value="TreeGrafter"/>
</dbReference>
<dbReference type="OMA" id="FANSWCS"/>
<evidence type="ECO:0000313" key="12">
    <source>
        <dbReference type="Proteomes" id="UP000008237"/>
    </source>
</evidence>
<feature type="domain" description="Peptidase M13 N-terminal" evidence="10">
    <location>
        <begin position="185"/>
        <end position="370"/>
    </location>
</feature>
<evidence type="ECO:0000256" key="3">
    <source>
        <dbReference type="ARBA" id="ARBA00007357"/>
    </source>
</evidence>
<evidence type="ECO:0000259" key="9">
    <source>
        <dbReference type="Pfam" id="PF01431"/>
    </source>
</evidence>
<organism evidence="12">
    <name type="scientific">Harpegnathos saltator</name>
    <name type="common">Jerdon's jumping ant</name>
    <dbReference type="NCBI Taxonomy" id="610380"/>
    <lineage>
        <taxon>Eukaryota</taxon>
        <taxon>Metazoa</taxon>
        <taxon>Ecdysozoa</taxon>
        <taxon>Arthropoda</taxon>
        <taxon>Hexapoda</taxon>
        <taxon>Insecta</taxon>
        <taxon>Pterygota</taxon>
        <taxon>Neoptera</taxon>
        <taxon>Endopterygota</taxon>
        <taxon>Hymenoptera</taxon>
        <taxon>Apocrita</taxon>
        <taxon>Aculeata</taxon>
        <taxon>Formicoidea</taxon>
        <taxon>Formicidae</taxon>
        <taxon>Ponerinae</taxon>
        <taxon>Ponerini</taxon>
        <taxon>Harpegnathos</taxon>
    </lineage>
</organism>
<gene>
    <name evidence="11" type="ORF">EAI_02393</name>
</gene>
<dbReference type="InterPro" id="IPR000718">
    <property type="entry name" value="Peptidase_M13"/>
</dbReference>
<dbReference type="Pfam" id="PF01431">
    <property type="entry name" value="Peptidase_M13"/>
    <property type="match status" value="1"/>
</dbReference>
<evidence type="ECO:0000256" key="7">
    <source>
        <dbReference type="ARBA" id="ARBA00022833"/>
    </source>
</evidence>
<comment type="subcellular location">
    <subcellularLocation>
        <location evidence="2">Cell membrane</location>
        <topology evidence="2">Single-pass type II membrane protein</topology>
    </subcellularLocation>
</comment>
<evidence type="ECO:0000256" key="8">
    <source>
        <dbReference type="ARBA" id="ARBA00023049"/>
    </source>
</evidence>
<comment type="cofactor">
    <cofactor evidence="1">
        <name>Zn(2+)</name>
        <dbReference type="ChEBI" id="CHEBI:29105"/>
    </cofactor>
</comment>
<keyword evidence="4" id="KW-0645">Protease</keyword>
<dbReference type="Proteomes" id="UP000008237">
    <property type="component" value="Unassembled WGS sequence"/>
</dbReference>